<evidence type="ECO:0000313" key="3">
    <source>
        <dbReference type="EMBL" id="KAK1263799.1"/>
    </source>
</evidence>
<dbReference type="PANTHER" id="PTHR31917">
    <property type="entry name" value="AGENET DOMAIN-CONTAINING PROTEIN-RELATED"/>
    <property type="match status" value="1"/>
</dbReference>
<feature type="compositionally biased region" description="Low complexity" evidence="1">
    <location>
        <begin position="617"/>
        <end position="644"/>
    </location>
</feature>
<feature type="compositionally biased region" description="Low complexity" evidence="1">
    <location>
        <begin position="593"/>
        <end position="603"/>
    </location>
</feature>
<dbReference type="GO" id="GO:0003682">
    <property type="term" value="F:chromatin binding"/>
    <property type="evidence" value="ECO:0007669"/>
    <property type="project" value="InterPro"/>
</dbReference>
<accession>A0AAV9AI71</accession>
<dbReference type="Proteomes" id="UP001179952">
    <property type="component" value="Unassembled WGS sequence"/>
</dbReference>
<feature type="compositionally biased region" description="Basic and acidic residues" evidence="1">
    <location>
        <begin position="574"/>
        <end position="587"/>
    </location>
</feature>
<dbReference type="CDD" id="cd04721">
    <property type="entry name" value="BAH_plant_1"/>
    <property type="match status" value="1"/>
</dbReference>
<organism evidence="3 4">
    <name type="scientific">Acorus gramineus</name>
    <name type="common">Dwarf sweet flag</name>
    <dbReference type="NCBI Taxonomy" id="55184"/>
    <lineage>
        <taxon>Eukaryota</taxon>
        <taxon>Viridiplantae</taxon>
        <taxon>Streptophyta</taxon>
        <taxon>Embryophyta</taxon>
        <taxon>Tracheophyta</taxon>
        <taxon>Spermatophyta</taxon>
        <taxon>Magnoliopsida</taxon>
        <taxon>Liliopsida</taxon>
        <taxon>Acoraceae</taxon>
        <taxon>Acorus</taxon>
    </lineage>
</organism>
<dbReference type="Pfam" id="PF05641">
    <property type="entry name" value="Agenet"/>
    <property type="match status" value="1"/>
</dbReference>
<proteinExistence type="predicted"/>
<evidence type="ECO:0000256" key="1">
    <source>
        <dbReference type="SAM" id="MobiDB-lite"/>
    </source>
</evidence>
<evidence type="ECO:0000259" key="2">
    <source>
        <dbReference type="PROSITE" id="PS51038"/>
    </source>
</evidence>
<sequence length="685" mass="78113">MAEIVDTEMAKRRVWVSWKVWKVSGEKGRREVQYILKDAKGRSELAVVGKERSLRHMSYAVVNHALRSIYGFSNLRSRREVVDFLDAIVSDYSSHGSSRLVDRFSYDEDGRTINVGTYKEISSGKVKHNSKGFSWLGSSWTCKKRRKHYQSFCRMGFTISVNNFVHVMAEENKRLVAYVEDMYEDSRVNRMVVVRWFHKVDEVGIVLPPDVNDREIFFSLCLQDFSVECIDGLAVVLNPQHFDKFLNEAKHVHWELPYMCRRQIDNDDVKAFDITQVQGYWKQEIIRRLLTGSMRIRLKLPRASAGSKSVREQTDEPLKTNKHEGENGLKSRVGFVEDEKRISNNRVITRLPRIDEGLNQSTINWLSTGSRVEVLSQDSGIRGCWFTGIVLKKYQDKVKVRYDDLQDADETGCLEEWILASRVAAPDQLGVHLCGRTVVRPCLLSKCTVELGFYVGEMVDARWCDGWWEGIVLRREAEDKVHVYFPGEKQNLVFSQVDLRHSQDWLGNKWHAIKGRPDLVHVLLGDGECEIDIKSNENVCLIGQPSVLPEQPIKIHVECPPSRALNTTTKGSSPKHDRPNDGEKENEVPNLVKDSSLSSLKWSLSKKRRRSGRDRQGGSSKRQRGGTSSSSSSGEDGEPQSSPSRKPQFLFTDPVKLEHDNCSKFGGNHSHFGAPVPLSSLVMSR</sequence>
<reference evidence="3" key="1">
    <citation type="journal article" date="2023" name="Nat. Commun.">
        <title>Diploid and tetraploid genomes of Acorus and the evolution of monocots.</title>
        <authorList>
            <person name="Ma L."/>
            <person name="Liu K.W."/>
            <person name="Li Z."/>
            <person name="Hsiao Y.Y."/>
            <person name="Qi Y."/>
            <person name="Fu T."/>
            <person name="Tang G.D."/>
            <person name="Zhang D."/>
            <person name="Sun W.H."/>
            <person name="Liu D.K."/>
            <person name="Li Y."/>
            <person name="Chen G.Z."/>
            <person name="Liu X.D."/>
            <person name="Liao X.Y."/>
            <person name="Jiang Y.T."/>
            <person name="Yu X."/>
            <person name="Hao Y."/>
            <person name="Huang J."/>
            <person name="Zhao X.W."/>
            <person name="Ke S."/>
            <person name="Chen Y.Y."/>
            <person name="Wu W.L."/>
            <person name="Hsu J.L."/>
            <person name="Lin Y.F."/>
            <person name="Huang M.D."/>
            <person name="Li C.Y."/>
            <person name="Huang L."/>
            <person name="Wang Z.W."/>
            <person name="Zhao X."/>
            <person name="Zhong W.Y."/>
            <person name="Peng D.H."/>
            <person name="Ahmad S."/>
            <person name="Lan S."/>
            <person name="Zhang J.S."/>
            <person name="Tsai W.C."/>
            <person name="Van de Peer Y."/>
            <person name="Liu Z.J."/>
        </authorList>
    </citation>
    <scope>NUCLEOTIDE SEQUENCE</scope>
    <source>
        <strain evidence="3">SCP</strain>
    </source>
</reference>
<dbReference type="InterPro" id="IPR001025">
    <property type="entry name" value="BAH_dom"/>
</dbReference>
<keyword evidence="4" id="KW-1185">Reference proteome</keyword>
<feature type="region of interest" description="Disordered" evidence="1">
    <location>
        <begin position="305"/>
        <end position="324"/>
    </location>
</feature>
<dbReference type="EMBL" id="JAUJYN010000009">
    <property type="protein sequence ID" value="KAK1263799.1"/>
    <property type="molecule type" value="Genomic_DNA"/>
</dbReference>
<dbReference type="InterPro" id="IPR014002">
    <property type="entry name" value="Agenet_dom_plant"/>
</dbReference>
<gene>
    <name evidence="3" type="ORF">QJS04_geneDACA011901</name>
</gene>
<dbReference type="PROSITE" id="PS51038">
    <property type="entry name" value="BAH"/>
    <property type="match status" value="1"/>
</dbReference>
<dbReference type="Gene3D" id="2.30.30.490">
    <property type="match status" value="1"/>
</dbReference>
<dbReference type="SMART" id="SM00743">
    <property type="entry name" value="Agenet"/>
    <property type="match status" value="2"/>
</dbReference>
<feature type="compositionally biased region" description="Basic and acidic residues" evidence="1">
    <location>
        <begin position="309"/>
        <end position="324"/>
    </location>
</feature>
<name>A0AAV9AI71_ACOGR</name>
<dbReference type="AlphaFoldDB" id="A0AAV9AI71"/>
<dbReference type="CDD" id="cd20405">
    <property type="entry name" value="Tudor_Agenet_AtDUF_rpt1_3"/>
    <property type="match status" value="1"/>
</dbReference>
<dbReference type="InterPro" id="IPR043151">
    <property type="entry name" value="BAH_sf"/>
</dbReference>
<comment type="caution">
    <text evidence="3">The sequence shown here is derived from an EMBL/GenBank/DDBJ whole genome shotgun (WGS) entry which is preliminary data.</text>
</comment>
<feature type="region of interest" description="Disordered" evidence="1">
    <location>
        <begin position="558"/>
        <end position="685"/>
    </location>
</feature>
<reference evidence="3" key="2">
    <citation type="submission" date="2023-06" db="EMBL/GenBank/DDBJ databases">
        <authorList>
            <person name="Ma L."/>
            <person name="Liu K.-W."/>
            <person name="Li Z."/>
            <person name="Hsiao Y.-Y."/>
            <person name="Qi Y."/>
            <person name="Fu T."/>
            <person name="Tang G."/>
            <person name="Zhang D."/>
            <person name="Sun W.-H."/>
            <person name="Liu D.-K."/>
            <person name="Li Y."/>
            <person name="Chen G.-Z."/>
            <person name="Liu X.-D."/>
            <person name="Liao X.-Y."/>
            <person name="Jiang Y.-T."/>
            <person name="Yu X."/>
            <person name="Hao Y."/>
            <person name="Huang J."/>
            <person name="Zhao X.-W."/>
            <person name="Ke S."/>
            <person name="Chen Y.-Y."/>
            <person name="Wu W.-L."/>
            <person name="Hsu J.-L."/>
            <person name="Lin Y.-F."/>
            <person name="Huang M.-D."/>
            <person name="Li C.-Y."/>
            <person name="Huang L."/>
            <person name="Wang Z.-W."/>
            <person name="Zhao X."/>
            <person name="Zhong W.-Y."/>
            <person name="Peng D.-H."/>
            <person name="Ahmad S."/>
            <person name="Lan S."/>
            <person name="Zhang J.-S."/>
            <person name="Tsai W.-C."/>
            <person name="Van De Peer Y."/>
            <person name="Liu Z.-J."/>
        </authorList>
    </citation>
    <scope>NUCLEOTIDE SEQUENCE</scope>
    <source>
        <strain evidence="3">SCP</strain>
        <tissue evidence="3">Leaves</tissue>
    </source>
</reference>
<evidence type="ECO:0000313" key="4">
    <source>
        <dbReference type="Proteomes" id="UP001179952"/>
    </source>
</evidence>
<protein>
    <recommendedName>
        <fullName evidence="2">BAH domain-containing protein</fullName>
    </recommendedName>
</protein>
<dbReference type="InterPro" id="IPR008395">
    <property type="entry name" value="Agenet-like_dom"/>
</dbReference>
<feature type="domain" description="BAH" evidence="2">
    <location>
        <begin position="157"/>
        <end position="275"/>
    </location>
</feature>
<dbReference type="PANTHER" id="PTHR31917:SF58">
    <property type="entry name" value="AGENET AND BROMO-ADJACENT HOMOLOGY (BAH) DOMAIN-CONTAINING PROTEIN"/>
    <property type="match status" value="1"/>
</dbReference>